<dbReference type="InterPro" id="IPR006140">
    <property type="entry name" value="D-isomer_DH_NAD-bd"/>
</dbReference>
<keyword evidence="2 4" id="KW-0560">Oxidoreductase</keyword>
<dbReference type="AlphaFoldDB" id="A0A6N4X5X5"/>
<evidence type="ECO:0000313" key="7">
    <source>
        <dbReference type="EMBL" id="CAA7196348.1"/>
    </source>
</evidence>
<organism evidence="7 8">
    <name type="scientific">Chryseobacterium potabilaquae</name>
    <dbReference type="NCBI Taxonomy" id="2675057"/>
    <lineage>
        <taxon>Bacteria</taxon>
        <taxon>Pseudomonadati</taxon>
        <taxon>Bacteroidota</taxon>
        <taxon>Flavobacteriia</taxon>
        <taxon>Flavobacteriales</taxon>
        <taxon>Weeksellaceae</taxon>
        <taxon>Chryseobacterium group</taxon>
        <taxon>Chryseobacterium</taxon>
    </lineage>
</organism>
<evidence type="ECO:0000256" key="3">
    <source>
        <dbReference type="ARBA" id="ARBA00023027"/>
    </source>
</evidence>
<dbReference type="Gene3D" id="3.40.50.720">
    <property type="entry name" value="NAD(P)-binding Rossmann-like Domain"/>
    <property type="match status" value="2"/>
</dbReference>
<dbReference type="InterPro" id="IPR050418">
    <property type="entry name" value="D-iso_2-hydroxyacid_DH_PdxB"/>
</dbReference>
<accession>A0A6N4X5X5</accession>
<dbReference type="PROSITE" id="PS00065">
    <property type="entry name" value="D_2_HYDROXYACID_DH_1"/>
    <property type="match status" value="1"/>
</dbReference>
<dbReference type="Pfam" id="PF00389">
    <property type="entry name" value="2-Hacid_dh"/>
    <property type="match status" value="1"/>
</dbReference>
<name>A0A6N4X5X5_9FLAO</name>
<evidence type="ECO:0000256" key="4">
    <source>
        <dbReference type="RuleBase" id="RU003719"/>
    </source>
</evidence>
<dbReference type="SUPFAM" id="SSF51735">
    <property type="entry name" value="NAD(P)-binding Rossmann-fold domains"/>
    <property type="match status" value="1"/>
</dbReference>
<dbReference type="GO" id="GO:0016618">
    <property type="term" value="F:hydroxypyruvate reductase [NAD(P)H] activity"/>
    <property type="evidence" value="ECO:0007669"/>
    <property type="project" value="UniProtKB-EC"/>
</dbReference>
<dbReference type="RefSeq" id="WP_162033197.1">
    <property type="nucleotide sequence ID" value="NZ_CACVBR010000022.1"/>
</dbReference>
<reference evidence="7 8" key="1">
    <citation type="submission" date="2020-01" db="EMBL/GenBank/DDBJ databases">
        <authorList>
            <person name="Rodrigo-Torres L."/>
            <person name="Arahal R. D."/>
            <person name="Lucena T."/>
        </authorList>
    </citation>
    <scope>NUCLEOTIDE SEQUENCE [LARGE SCALE GENOMIC DNA]</scope>
    <source>
        <strain evidence="7 8">CECT 9293</strain>
    </source>
</reference>
<dbReference type="GO" id="GO:0051287">
    <property type="term" value="F:NAD binding"/>
    <property type="evidence" value="ECO:0007669"/>
    <property type="project" value="InterPro"/>
</dbReference>
<dbReference type="PANTHER" id="PTHR43761:SF1">
    <property type="entry name" value="D-ISOMER SPECIFIC 2-HYDROXYACID DEHYDROGENASE CATALYTIC DOMAIN-CONTAINING PROTEIN-RELATED"/>
    <property type="match status" value="1"/>
</dbReference>
<feature type="domain" description="D-isomer specific 2-hydroxyacid dehydrogenase catalytic" evidence="5">
    <location>
        <begin position="6"/>
        <end position="314"/>
    </location>
</feature>
<keyword evidence="7" id="KW-0670">Pyruvate</keyword>
<dbReference type="EMBL" id="CACVBR010000022">
    <property type="protein sequence ID" value="CAA7196348.1"/>
    <property type="molecule type" value="Genomic_DNA"/>
</dbReference>
<gene>
    <name evidence="7" type="ORF">CHRY9293_02445</name>
</gene>
<keyword evidence="3" id="KW-0520">NAD</keyword>
<evidence type="ECO:0000259" key="5">
    <source>
        <dbReference type="Pfam" id="PF00389"/>
    </source>
</evidence>
<evidence type="ECO:0000256" key="1">
    <source>
        <dbReference type="ARBA" id="ARBA00005854"/>
    </source>
</evidence>
<dbReference type="InterPro" id="IPR029752">
    <property type="entry name" value="D-isomer_DH_CS1"/>
</dbReference>
<evidence type="ECO:0000259" key="6">
    <source>
        <dbReference type="Pfam" id="PF02826"/>
    </source>
</evidence>
<dbReference type="InterPro" id="IPR036291">
    <property type="entry name" value="NAD(P)-bd_dom_sf"/>
</dbReference>
<dbReference type="Proteomes" id="UP000445144">
    <property type="component" value="Unassembled WGS sequence"/>
</dbReference>
<dbReference type="PANTHER" id="PTHR43761">
    <property type="entry name" value="D-ISOMER SPECIFIC 2-HYDROXYACID DEHYDROGENASE FAMILY PROTEIN (AFU_ORTHOLOGUE AFUA_1G13630)"/>
    <property type="match status" value="1"/>
</dbReference>
<comment type="similarity">
    <text evidence="1 4">Belongs to the D-isomer specific 2-hydroxyacid dehydrogenase family.</text>
</comment>
<dbReference type="InterPro" id="IPR029753">
    <property type="entry name" value="D-isomer_DH_CS"/>
</dbReference>
<dbReference type="PROSITE" id="PS00671">
    <property type="entry name" value="D_2_HYDROXYACID_DH_3"/>
    <property type="match status" value="1"/>
</dbReference>
<sequence length="316" mass="35503">MKKHKILLLDKIAEKGLDQFKEFSIVDDGCILQHDEIKLKIAQYDGIIFKSGNRINNEILNNGINLKFLARAGSGVDNIDLNTLDKLGIRLFTSAEGNARCVAEYVLGTMILMSHRLFESHLGAKMNNFQRHIWQGRNINDLNVGIIGYGGIGQEVTRLISPLCKSVLVFTNKPVSSTEANHNVRFYHDIKQVVSHSNVITIHTSLNPTTEYLFNESLFNLMPKGSILINTARGKIIDDRALLQAFNNGTIVGAVLDSLYPDPHYNIDPVLNTYNHFLIHHPNVFYTPHIAAGTRDALEKVSIDLAHKIKYFLNET</sequence>
<keyword evidence="8" id="KW-1185">Reference proteome</keyword>
<evidence type="ECO:0000256" key="2">
    <source>
        <dbReference type="ARBA" id="ARBA00023002"/>
    </source>
</evidence>
<proteinExistence type="inferred from homology"/>
<protein>
    <submittedName>
        <fullName evidence="7">Hydroxypyruvate reductase</fullName>
        <ecNumber evidence="7">1.1.1.81</ecNumber>
    </submittedName>
</protein>
<dbReference type="SUPFAM" id="SSF52283">
    <property type="entry name" value="Formate/glycerate dehydrogenase catalytic domain-like"/>
    <property type="match status" value="1"/>
</dbReference>
<dbReference type="Pfam" id="PF02826">
    <property type="entry name" value="2-Hacid_dh_C"/>
    <property type="match status" value="1"/>
</dbReference>
<feature type="domain" description="D-isomer specific 2-hydroxyacid dehydrogenase NAD-binding" evidence="6">
    <location>
        <begin position="108"/>
        <end position="291"/>
    </location>
</feature>
<dbReference type="InterPro" id="IPR006139">
    <property type="entry name" value="D-isomer_2_OHA_DH_cat_dom"/>
</dbReference>
<dbReference type="EC" id="1.1.1.81" evidence="7"/>
<evidence type="ECO:0000313" key="8">
    <source>
        <dbReference type="Proteomes" id="UP000445144"/>
    </source>
</evidence>